<proteinExistence type="predicted"/>
<comment type="caution">
    <text evidence="1">The sequence shown here is derived from an EMBL/GenBank/DDBJ whole genome shotgun (WGS) entry which is preliminary data.</text>
</comment>
<dbReference type="Proteomes" id="UP000823775">
    <property type="component" value="Unassembled WGS sequence"/>
</dbReference>
<accession>A0ABS8UWX8</accession>
<evidence type="ECO:0000313" key="1">
    <source>
        <dbReference type="EMBL" id="MCD9638647.1"/>
    </source>
</evidence>
<evidence type="ECO:0000313" key="2">
    <source>
        <dbReference type="Proteomes" id="UP000823775"/>
    </source>
</evidence>
<name>A0ABS8UWX8_DATST</name>
<keyword evidence="2" id="KW-1185">Reference proteome</keyword>
<organism evidence="1 2">
    <name type="scientific">Datura stramonium</name>
    <name type="common">Jimsonweed</name>
    <name type="synonym">Common thornapple</name>
    <dbReference type="NCBI Taxonomy" id="4076"/>
    <lineage>
        <taxon>Eukaryota</taxon>
        <taxon>Viridiplantae</taxon>
        <taxon>Streptophyta</taxon>
        <taxon>Embryophyta</taxon>
        <taxon>Tracheophyta</taxon>
        <taxon>Spermatophyta</taxon>
        <taxon>Magnoliopsida</taxon>
        <taxon>eudicotyledons</taxon>
        <taxon>Gunneridae</taxon>
        <taxon>Pentapetalae</taxon>
        <taxon>asterids</taxon>
        <taxon>lamiids</taxon>
        <taxon>Solanales</taxon>
        <taxon>Solanaceae</taxon>
        <taxon>Solanoideae</taxon>
        <taxon>Datureae</taxon>
        <taxon>Datura</taxon>
    </lineage>
</organism>
<protein>
    <submittedName>
        <fullName evidence="1">Uncharacterized protein</fullName>
    </submittedName>
</protein>
<reference evidence="1 2" key="1">
    <citation type="journal article" date="2021" name="BMC Genomics">
        <title>Datura genome reveals duplications of psychoactive alkaloid biosynthetic genes and high mutation rate following tissue culture.</title>
        <authorList>
            <person name="Rajewski A."/>
            <person name="Carter-House D."/>
            <person name="Stajich J."/>
            <person name="Litt A."/>
        </authorList>
    </citation>
    <scope>NUCLEOTIDE SEQUENCE [LARGE SCALE GENOMIC DNA]</scope>
    <source>
        <strain evidence="1">AR-01</strain>
    </source>
</reference>
<gene>
    <name evidence="1" type="ORF">HAX54_022737</name>
</gene>
<dbReference type="EMBL" id="JACEIK010002747">
    <property type="protein sequence ID" value="MCD9638647.1"/>
    <property type="molecule type" value="Genomic_DNA"/>
</dbReference>
<sequence>MKKVIALLGISNVGGSTVIPNVGGLVYERADNGQWRVTARKWGHYNTDLAMGEEEAKKVETAEEEKAIVLSALLLLKIWKTSPMIPKLLPSSNPKLKR</sequence>